<dbReference type="PROSITE" id="PS51191">
    <property type="entry name" value="FEMABX"/>
    <property type="match status" value="1"/>
</dbReference>
<evidence type="ECO:0000313" key="8">
    <source>
        <dbReference type="EMBL" id="MFB9731507.1"/>
    </source>
</evidence>
<keyword evidence="5" id="KW-0012">Acyltransferase</keyword>
<reference evidence="8 9" key="1">
    <citation type="submission" date="2024-09" db="EMBL/GenBank/DDBJ databases">
        <authorList>
            <person name="Sun Q."/>
            <person name="Mori K."/>
        </authorList>
    </citation>
    <scope>NUCLEOTIDE SEQUENCE [LARGE SCALE GENOMIC DNA]</scope>
    <source>
        <strain evidence="8 9">JCM 12763</strain>
    </source>
</reference>
<sequence length="348" mass="38582">MGLIESRPPNAAEWNAQVVRAPGRPSMFQTDEFAQVKARAGWTPRYLVVDGVAVTVHTRQAPGLGSVWYVPKGPSVAEPAQLEPLLAQLADLARDAGAFLLKVEPELLENPENLTALGSMGLVRAGRVQTNASTVLVDVSGTPEELLSRLPGKVRNQVRRAHKDGIEVEQAEATEESYDRMWRLWTEVVEDRGVFTRDRDYQVGLWRTFCESGLGQLFFTRFEGQDVAGAFVTVVGDVACYKDGASVRDRPVRGASQLLQYEAMVWAQGRGANVYDLCGTPHSSRVADPEDPFHGIGVFKRGFNKEVTDWVGALDLPLRPRRYQMWNRFGHRVLAKVLARGRSGATFF</sequence>
<evidence type="ECO:0000256" key="4">
    <source>
        <dbReference type="ARBA" id="ARBA00022984"/>
    </source>
</evidence>
<accession>A0ABV5V124</accession>
<evidence type="ECO:0000256" key="1">
    <source>
        <dbReference type="ARBA" id="ARBA00009943"/>
    </source>
</evidence>
<keyword evidence="4" id="KW-0573">Peptidoglycan synthesis</keyword>
<protein>
    <submittedName>
        <fullName evidence="8">Lipid II:glycine glycyltransferase FemX</fullName>
    </submittedName>
</protein>
<comment type="caution">
    <text evidence="8">The sequence shown here is derived from an EMBL/GenBank/DDBJ whole genome shotgun (WGS) entry which is preliminary data.</text>
</comment>
<keyword evidence="3" id="KW-0133">Cell shape</keyword>
<dbReference type="InterPro" id="IPR003447">
    <property type="entry name" value="FEMABX"/>
</dbReference>
<dbReference type="Proteomes" id="UP001589613">
    <property type="component" value="Unassembled WGS sequence"/>
</dbReference>
<keyword evidence="6" id="KW-0961">Cell wall biogenesis/degradation</keyword>
<comment type="similarity">
    <text evidence="1">Belongs to the FemABX family.</text>
</comment>
<keyword evidence="2" id="KW-0808">Transferase</keyword>
<dbReference type="Pfam" id="PF13480">
    <property type="entry name" value="Acetyltransf_6"/>
    <property type="match status" value="1"/>
</dbReference>
<evidence type="ECO:0000256" key="2">
    <source>
        <dbReference type="ARBA" id="ARBA00022679"/>
    </source>
</evidence>
<dbReference type="RefSeq" id="WP_141336978.1">
    <property type="nucleotide sequence ID" value="NZ_JBHMAX010000012.1"/>
</dbReference>
<dbReference type="EMBL" id="JBHMAX010000012">
    <property type="protein sequence ID" value="MFB9731507.1"/>
    <property type="molecule type" value="Genomic_DNA"/>
</dbReference>
<dbReference type="PANTHER" id="PTHR36174">
    <property type="entry name" value="LIPID II:GLYCINE GLYCYLTRANSFERASE"/>
    <property type="match status" value="1"/>
</dbReference>
<evidence type="ECO:0000313" key="9">
    <source>
        <dbReference type="Proteomes" id="UP001589613"/>
    </source>
</evidence>
<evidence type="ECO:0000259" key="7">
    <source>
        <dbReference type="Pfam" id="PF13480"/>
    </source>
</evidence>
<dbReference type="PANTHER" id="PTHR36174:SF1">
    <property type="entry name" value="LIPID II:GLYCINE GLYCYLTRANSFERASE"/>
    <property type="match status" value="1"/>
</dbReference>
<organism evidence="8 9">
    <name type="scientific">Ornithinimicrobium kibberense</name>
    <dbReference type="NCBI Taxonomy" id="282060"/>
    <lineage>
        <taxon>Bacteria</taxon>
        <taxon>Bacillati</taxon>
        <taxon>Actinomycetota</taxon>
        <taxon>Actinomycetes</taxon>
        <taxon>Micrococcales</taxon>
        <taxon>Ornithinimicrobiaceae</taxon>
        <taxon>Ornithinimicrobium</taxon>
    </lineage>
</organism>
<evidence type="ECO:0000256" key="5">
    <source>
        <dbReference type="ARBA" id="ARBA00023315"/>
    </source>
</evidence>
<feature type="domain" description="BioF2-like acetyltransferase" evidence="7">
    <location>
        <begin position="153"/>
        <end position="279"/>
    </location>
</feature>
<name>A0ABV5V124_9MICO</name>
<dbReference type="InterPro" id="IPR038740">
    <property type="entry name" value="BioF2-like_GNAT_dom"/>
</dbReference>
<proteinExistence type="inferred from homology"/>
<evidence type="ECO:0000256" key="3">
    <source>
        <dbReference type="ARBA" id="ARBA00022960"/>
    </source>
</evidence>
<evidence type="ECO:0000256" key="6">
    <source>
        <dbReference type="ARBA" id="ARBA00023316"/>
    </source>
</evidence>
<gene>
    <name evidence="8" type="ORF">ACFFN0_05580</name>
</gene>
<dbReference type="InterPro" id="IPR050644">
    <property type="entry name" value="PG_Glycine_Bridge_Synth"/>
</dbReference>
<keyword evidence="9" id="KW-1185">Reference proteome</keyword>
<dbReference type="Gene3D" id="3.40.630.30">
    <property type="match status" value="2"/>
</dbReference>
<dbReference type="InterPro" id="IPR016181">
    <property type="entry name" value="Acyl_CoA_acyltransferase"/>
</dbReference>
<dbReference type="SUPFAM" id="SSF55729">
    <property type="entry name" value="Acyl-CoA N-acyltransferases (Nat)"/>
    <property type="match status" value="2"/>
</dbReference>